<accession>A0A0P6YAH4</accession>
<keyword evidence="1" id="KW-0812">Transmembrane</keyword>
<comment type="caution">
    <text evidence="2">The sequence shown here is derived from an EMBL/GenBank/DDBJ whole genome shotgun (WGS) entry which is preliminary data.</text>
</comment>
<protein>
    <submittedName>
        <fullName evidence="2">Uncharacterized protein</fullName>
    </submittedName>
</protein>
<dbReference type="InterPro" id="IPR036927">
    <property type="entry name" value="Cyt_c_oxase-like_su1_sf"/>
</dbReference>
<dbReference type="STRING" id="869279.SE15_13730"/>
<dbReference type="RefSeq" id="WP_054522680.1">
    <property type="nucleotide sequence ID" value="NZ_LGKO01000006.1"/>
</dbReference>
<dbReference type="EMBL" id="LGKO01000006">
    <property type="protein sequence ID" value="KPL82141.1"/>
    <property type="molecule type" value="Genomic_DNA"/>
</dbReference>
<feature type="transmembrane region" description="Helical" evidence="1">
    <location>
        <begin position="7"/>
        <end position="28"/>
    </location>
</feature>
<dbReference type="OrthoDB" id="5516485at2"/>
<organism evidence="2 3">
    <name type="scientific">Thermanaerothrix daxensis</name>
    <dbReference type="NCBI Taxonomy" id="869279"/>
    <lineage>
        <taxon>Bacteria</taxon>
        <taxon>Bacillati</taxon>
        <taxon>Chloroflexota</taxon>
        <taxon>Anaerolineae</taxon>
        <taxon>Anaerolineales</taxon>
        <taxon>Anaerolineaceae</taxon>
        <taxon>Thermanaerothrix</taxon>
    </lineage>
</organism>
<evidence type="ECO:0000256" key="1">
    <source>
        <dbReference type="SAM" id="Phobius"/>
    </source>
</evidence>
<keyword evidence="1" id="KW-0472">Membrane</keyword>
<keyword evidence="1" id="KW-1133">Transmembrane helix</keyword>
<evidence type="ECO:0000313" key="2">
    <source>
        <dbReference type="EMBL" id="KPL82141.1"/>
    </source>
</evidence>
<reference evidence="2 3" key="1">
    <citation type="submission" date="2015-07" db="EMBL/GenBank/DDBJ databases">
        <title>Whole genome sequence of Thermanaerothrix daxensis DSM 23592.</title>
        <authorList>
            <person name="Hemp J."/>
            <person name="Ward L.M."/>
            <person name="Pace L.A."/>
            <person name="Fischer W.W."/>
        </authorList>
    </citation>
    <scope>NUCLEOTIDE SEQUENCE [LARGE SCALE GENOMIC DNA]</scope>
    <source>
        <strain evidence="2 3">GNS-1</strain>
    </source>
</reference>
<proteinExistence type="predicted"/>
<dbReference type="SUPFAM" id="SSF81442">
    <property type="entry name" value="Cytochrome c oxidase subunit I-like"/>
    <property type="match status" value="1"/>
</dbReference>
<dbReference type="AlphaFoldDB" id="A0A0P6YAH4"/>
<feature type="transmembrane region" description="Helical" evidence="1">
    <location>
        <begin position="48"/>
        <end position="67"/>
    </location>
</feature>
<name>A0A0P6YAH4_9CHLR</name>
<gene>
    <name evidence="2" type="ORF">SE15_13730</name>
</gene>
<sequence>MPLLSRIAVRLALINLALGITSGALILVQKGLGILPWTWATLPAHVEWMLVGWMTQFALGIAFWILPRLPGPAPRGNEVLVALALGLLNLGLGLILAAAFLPWPGSGGVGRLLEALGVLIFGWGVWPRIRALHT</sequence>
<evidence type="ECO:0000313" key="3">
    <source>
        <dbReference type="Proteomes" id="UP000050544"/>
    </source>
</evidence>
<keyword evidence="3" id="KW-1185">Reference proteome</keyword>
<dbReference type="Proteomes" id="UP000050544">
    <property type="component" value="Unassembled WGS sequence"/>
</dbReference>
<feature type="transmembrane region" description="Helical" evidence="1">
    <location>
        <begin position="79"/>
        <end position="103"/>
    </location>
</feature>
<feature type="transmembrane region" description="Helical" evidence="1">
    <location>
        <begin position="109"/>
        <end position="126"/>
    </location>
</feature>